<dbReference type="EMBL" id="FUYR01000001">
    <property type="protein sequence ID" value="SKB39356.1"/>
    <property type="molecule type" value="Genomic_DNA"/>
</dbReference>
<feature type="transmembrane region" description="Helical" evidence="1">
    <location>
        <begin position="58"/>
        <end position="78"/>
    </location>
</feature>
<feature type="transmembrane region" description="Helical" evidence="1">
    <location>
        <begin position="35"/>
        <end position="51"/>
    </location>
</feature>
<evidence type="ECO:0000313" key="3">
    <source>
        <dbReference type="EMBL" id="SKB39356.1"/>
    </source>
</evidence>
<dbReference type="Pfam" id="PF01569">
    <property type="entry name" value="PAP2"/>
    <property type="match status" value="1"/>
</dbReference>
<keyword evidence="4" id="KW-1185">Reference proteome</keyword>
<keyword evidence="1" id="KW-0812">Transmembrane</keyword>
<dbReference type="PANTHER" id="PTHR14969">
    <property type="entry name" value="SPHINGOSINE-1-PHOSPHATE PHOSPHOHYDROLASE"/>
    <property type="match status" value="1"/>
</dbReference>
<evidence type="ECO:0000256" key="1">
    <source>
        <dbReference type="SAM" id="Phobius"/>
    </source>
</evidence>
<name>A0A1T5AWL1_9SPHI</name>
<keyword evidence="1" id="KW-0472">Membrane</keyword>
<feature type="transmembrane region" description="Helical" evidence="1">
    <location>
        <begin position="115"/>
        <end position="131"/>
    </location>
</feature>
<feature type="transmembrane region" description="Helical" evidence="1">
    <location>
        <begin position="162"/>
        <end position="181"/>
    </location>
</feature>
<accession>A0A1T5AWL1</accession>
<dbReference type="SUPFAM" id="SSF48317">
    <property type="entry name" value="Acid phosphatase/Vanadium-dependent haloperoxidase"/>
    <property type="match status" value="1"/>
</dbReference>
<evidence type="ECO:0000259" key="2">
    <source>
        <dbReference type="SMART" id="SM00014"/>
    </source>
</evidence>
<dbReference type="OrthoDB" id="9789113at2"/>
<dbReference type="SMART" id="SM00014">
    <property type="entry name" value="acidPPc"/>
    <property type="match status" value="1"/>
</dbReference>
<dbReference type="STRING" id="572036.SAMN05661099_1084"/>
<dbReference type="Proteomes" id="UP000189981">
    <property type="component" value="Unassembled WGS sequence"/>
</dbReference>
<gene>
    <name evidence="3" type="ORF">SAMN05661099_1084</name>
</gene>
<evidence type="ECO:0000313" key="4">
    <source>
        <dbReference type="Proteomes" id="UP000189981"/>
    </source>
</evidence>
<dbReference type="RefSeq" id="WP_079701600.1">
    <property type="nucleotide sequence ID" value="NZ_FUYR01000001.1"/>
</dbReference>
<proteinExistence type="predicted"/>
<dbReference type="InterPro" id="IPR036938">
    <property type="entry name" value="PAP2/HPO_sf"/>
</dbReference>
<reference evidence="4" key="1">
    <citation type="submission" date="2017-02" db="EMBL/GenBank/DDBJ databases">
        <authorList>
            <person name="Varghese N."/>
            <person name="Submissions S."/>
        </authorList>
    </citation>
    <scope>NUCLEOTIDE SEQUENCE [LARGE SCALE GENOMIC DNA]</scope>
    <source>
        <strain evidence="4">DSM 22385</strain>
    </source>
</reference>
<protein>
    <submittedName>
        <fullName evidence="3">Undecaprenyl-diphosphatase</fullName>
    </submittedName>
</protein>
<dbReference type="Gene3D" id="1.20.144.10">
    <property type="entry name" value="Phosphatidic acid phosphatase type 2/haloperoxidase"/>
    <property type="match status" value="1"/>
</dbReference>
<dbReference type="InterPro" id="IPR000326">
    <property type="entry name" value="PAP2/HPO"/>
</dbReference>
<dbReference type="PANTHER" id="PTHR14969:SF13">
    <property type="entry name" value="AT30094P"/>
    <property type="match status" value="1"/>
</dbReference>
<dbReference type="AlphaFoldDB" id="A0A1T5AWL1"/>
<organism evidence="3 4">
    <name type="scientific">Daejeonella lutea</name>
    <dbReference type="NCBI Taxonomy" id="572036"/>
    <lineage>
        <taxon>Bacteria</taxon>
        <taxon>Pseudomonadati</taxon>
        <taxon>Bacteroidota</taxon>
        <taxon>Sphingobacteriia</taxon>
        <taxon>Sphingobacteriales</taxon>
        <taxon>Sphingobacteriaceae</taxon>
        <taxon>Daejeonella</taxon>
    </lineage>
</organism>
<feature type="transmembrane region" description="Helical" evidence="1">
    <location>
        <begin position="136"/>
        <end position="156"/>
    </location>
</feature>
<keyword evidence="1" id="KW-1133">Transmembrane helix</keyword>
<sequence>MLEQINQLDQNIFFFINNGLSNPFFDWLMPYLRNRYFWTPLYLFMAVFFVRNYSKQGWLILLFMGLTFGFTDYFSSSILKPSFERLRPCNDPSIKAEVNNLIPCGTGFSLPSSHAANHFALAFFLITIFYSRWKAILPLAVLWAFSISFAQVYVGVHYPFDVTAGGIIGGMIGYVFAILLLNTKGFKEWKSGN</sequence>
<feature type="domain" description="Phosphatidic acid phosphatase type 2/haloperoxidase" evidence="2">
    <location>
        <begin position="61"/>
        <end position="177"/>
    </location>
</feature>